<feature type="compositionally biased region" description="Low complexity" evidence="2">
    <location>
        <begin position="201"/>
        <end position="215"/>
    </location>
</feature>
<dbReference type="PROSITE" id="PS50103">
    <property type="entry name" value="ZF_C3H1"/>
    <property type="match status" value="1"/>
</dbReference>
<evidence type="ECO:0000256" key="1">
    <source>
        <dbReference type="PROSITE-ProRule" id="PRU00723"/>
    </source>
</evidence>
<gene>
    <name evidence="4" type="ORF">AMON00008_LOCUS50194</name>
</gene>
<proteinExistence type="predicted"/>
<evidence type="ECO:0000313" key="4">
    <source>
        <dbReference type="EMBL" id="CAE4645597.1"/>
    </source>
</evidence>
<dbReference type="AlphaFoldDB" id="A0A7S4VHB2"/>
<organism evidence="4">
    <name type="scientific">Alexandrium monilatum</name>
    <dbReference type="NCBI Taxonomy" id="311494"/>
    <lineage>
        <taxon>Eukaryota</taxon>
        <taxon>Sar</taxon>
        <taxon>Alveolata</taxon>
        <taxon>Dinophyceae</taxon>
        <taxon>Gonyaulacales</taxon>
        <taxon>Pyrocystaceae</taxon>
        <taxon>Alexandrium</taxon>
    </lineage>
</organism>
<dbReference type="Gene3D" id="3.30.1370.210">
    <property type="match status" value="1"/>
</dbReference>
<accession>A0A7S4VHB2</accession>
<keyword evidence="1" id="KW-0479">Metal-binding</keyword>
<evidence type="ECO:0000259" key="3">
    <source>
        <dbReference type="PROSITE" id="PS50103"/>
    </source>
</evidence>
<feature type="region of interest" description="Disordered" evidence="2">
    <location>
        <begin position="190"/>
        <end position="217"/>
    </location>
</feature>
<dbReference type="EMBL" id="HBNR01070850">
    <property type="protein sequence ID" value="CAE4645597.1"/>
    <property type="molecule type" value="Transcribed_RNA"/>
</dbReference>
<feature type="zinc finger region" description="C3H1-type" evidence="1">
    <location>
        <begin position="299"/>
        <end position="326"/>
    </location>
</feature>
<name>A0A7S4VHB2_9DINO</name>
<feature type="domain" description="C3H1-type" evidence="3">
    <location>
        <begin position="299"/>
        <end position="326"/>
    </location>
</feature>
<dbReference type="GO" id="GO:0008270">
    <property type="term" value="F:zinc ion binding"/>
    <property type="evidence" value="ECO:0007669"/>
    <property type="project" value="UniProtKB-KW"/>
</dbReference>
<keyword evidence="1" id="KW-0862">Zinc</keyword>
<dbReference type="InterPro" id="IPR000571">
    <property type="entry name" value="Znf_CCCH"/>
</dbReference>
<dbReference type="SMART" id="SM00356">
    <property type="entry name" value="ZnF_C3H1"/>
    <property type="match status" value="1"/>
</dbReference>
<feature type="compositionally biased region" description="Polar residues" evidence="2">
    <location>
        <begin position="190"/>
        <end position="200"/>
    </location>
</feature>
<evidence type="ECO:0000256" key="2">
    <source>
        <dbReference type="SAM" id="MobiDB-lite"/>
    </source>
</evidence>
<sequence length="419" mass="44561">MADDEKKISRQVGWLNYNAGLATPISCSDVLPVLVQVGQAQAMKILKDVEQSAASIMNPTAYVLKAANNAGATEGAVAVTGKFAVPPFRTVAPAKPPALPLAVARPAAALDPTGKIGRQVGWLNQRAGLKERISFTDVIEPLSKLDITAAMKILKDVEEGSARIEHPTAYVAAAASRLVPFTSAPTAALNTQGQKRTWSSAAQATPAGAAPNATPVGDDEKRIARQVGWLNQRCPLPEKISYSDVKEPLEELDLRTAMRLLKDIENMKQTIRSPTAFLIASAKRERERGNVRGGPADVAQSVQECWDFQQGHCPRADQCRYAHNGIAASAPAAAVTDSAALAQALGLSFSEKALLELSSIPATECEEILNEMASGAKVVHNPDSYVSKICSRVRAEAFKTQAGGGIQDGLIVKRLRLEA</sequence>
<keyword evidence="1" id="KW-0863">Zinc-finger</keyword>
<reference evidence="4" key="1">
    <citation type="submission" date="2021-01" db="EMBL/GenBank/DDBJ databases">
        <authorList>
            <person name="Corre E."/>
            <person name="Pelletier E."/>
            <person name="Niang G."/>
            <person name="Scheremetjew M."/>
            <person name="Finn R."/>
            <person name="Kale V."/>
            <person name="Holt S."/>
            <person name="Cochrane G."/>
            <person name="Meng A."/>
            <person name="Brown T."/>
            <person name="Cohen L."/>
        </authorList>
    </citation>
    <scope>NUCLEOTIDE SEQUENCE</scope>
    <source>
        <strain evidence="4">CCMP3105</strain>
    </source>
</reference>
<protein>
    <recommendedName>
        <fullName evidence="3">C3H1-type domain-containing protein</fullName>
    </recommendedName>
</protein>